<dbReference type="CDD" id="cd02440">
    <property type="entry name" value="AdoMet_MTases"/>
    <property type="match status" value="1"/>
</dbReference>
<dbReference type="GO" id="GO:0008757">
    <property type="term" value="F:S-adenosylmethionine-dependent methyltransferase activity"/>
    <property type="evidence" value="ECO:0007669"/>
    <property type="project" value="InterPro"/>
</dbReference>
<dbReference type="InterPro" id="IPR051419">
    <property type="entry name" value="Lys/N-term_MeTrsfase_sf"/>
</dbReference>
<dbReference type="Gene3D" id="3.40.50.150">
    <property type="entry name" value="Vaccinia Virus protein VP39"/>
    <property type="match status" value="2"/>
</dbReference>
<dbReference type="Pfam" id="PF01564">
    <property type="entry name" value="Spermine_synth"/>
    <property type="match status" value="1"/>
</dbReference>
<dbReference type="RefSeq" id="XP_003739601.1">
    <property type="nucleotide sequence ID" value="XM_003739553.2"/>
</dbReference>
<dbReference type="AlphaFoldDB" id="A0AAJ6VVW0"/>
<dbReference type="SUPFAM" id="SSF53335">
    <property type="entry name" value="S-adenosyl-L-methionine-dependent methyltransferases"/>
    <property type="match status" value="2"/>
</dbReference>
<dbReference type="GeneID" id="100906685"/>
<accession>A0AAJ6VVW0</accession>
<evidence type="ECO:0000256" key="1">
    <source>
        <dbReference type="ARBA" id="ARBA00008361"/>
    </source>
</evidence>
<keyword evidence="4" id="KW-0511">Multifunctional enzyme</keyword>
<evidence type="ECO:0000313" key="7">
    <source>
        <dbReference type="RefSeq" id="XP_003739601.1"/>
    </source>
</evidence>
<dbReference type="InterPro" id="IPR013216">
    <property type="entry name" value="Methyltransf_11"/>
</dbReference>
<dbReference type="InterPro" id="IPR029063">
    <property type="entry name" value="SAM-dependent_MTases_sf"/>
</dbReference>
<reference evidence="7" key="1">
    <citation type="submission" date="2025-08" db="UniProtKB">
        <authorList>
            <consortium name="RefSeq"/>
        </authorList>
    </citation>
    <scope>IDENTIFICATION</scope>
</reference>
<dbReference type="Proteomes" id="UP000694867">
    <property type="component" value="Unplaced"/>
</dbReference>
<gene>
    <name evidence="7" type="primary">LOC100906685</name>
</gene>
<keyword evidence="6" id="KW-1185">Reference proteome</keyword>
<dbReference type="GO" id="GO:0032259">
    <property type="term" value="P:methylation"/>
    <property type="evidence" value="ECO:0007669"/>
    <property type="project" value="UniProtKB-KW"/>
</dbReference>
<keyword evidence="3" id="KW-0808">Transferase</keyword>
<dbReference type="PANTHER" id="PTHR12176:SF78">
    <property type="entry name" value="EEF1A LYSINE AND N-TERMINAL METHYLTRANSFERASE"/>
    <property type="match status" value="1"/>
</dbReference>
<evidence type="ECO:0000256" key="3">
    <source>
        <dbReference type="ARBA" id="ARBA00022679"/>
    </source>
</evidence>
<evidence type="ECO:0000256" key="4">
    <source>
        <dbReference type="ARBA" id="ARBA00023268"/>
    </source>
</evidence>
<evidence type="ECO:0000256" key="2">
    <source>
        <dbReference type="ARBA" id="ARBA00022603"/>
    </source>
</evidence>
<organism evidence="6 7">
    <name type="scientific">Galendromus occidentalis</name>
    <name type="common">western predatory mite</name>
    <dbReference type="NCBI Taxonomy" id="34638"/>
    <lineage>
        <taxon>Eukaryota</taxon>
        <taxon>Metazoa</taxon>
        <taxon>Ecdysozoa</taxon>
        <taxon>Arthropoda</taxon>
        <taxon>Chelicerata</taxon>
        <taxon>Arachnida</taxon>
        <taxon>Acari</taxon>
        <taxon>Parasitiformes</taxon>
        <taxon>Mesostigmata</taxon>
        <taxon>Gamasina</taxon>
        <taxon>Phytoseioidea</taxon>
        <taxon>Phytoseiidae</taxon>
        <taxon>Typhlodrominae</taxon>
        <taxon>Galendromus</taxon>
    </lineage>
</organism>
<evidence type="ECO:0000259" key="5">
    <source>
        <dbReference type="Pfam" id="PF08241"/>
    </source>
</evidence>
<keyword evidence="2 7" id="KW-0489">Methyltransferase</keyword>
<proteinExistence type="inferred from homology"/>
<comment type="similarity">
    <text evidence="1">Belongs to the methyltransferase superfamily.</text>
</comment>
<dbReference type="Pfam" id="PF08241">
    <property type="entry name" value="Methyltransf_11"/>
    <property type="match status" value="1"/>
</dbReference>
<name>A0AAJ6VVW0_9ACAR</name>
<protein>
    <submittedName>
        <fullName evidence="7">EEF1A lysine and N-terminal methyltransferase</fullName>
    </submittedName>
</protein>
<dbReference type="KEGG" id="goe:100906685"/>
<evidence type="ECO:0000313" key="6">
    <source>
        <dbReference type="Proteomes" id="UP000694867"/>
    </source>
</evidence>
<dbReference type="PANTHER" id="PTHR12176">
    <property type="entry name" value="SAM-DEPENDENT METHYLTRANSFERASE SUPERFAMILY PROTEIN"/>
    <property type="match status" value="1"/>
</dbReference>
<feature type="domain" description="Methyltransferase type 11" evidence="5">
    <location>
        <begin position="59"/>
        <end position="160"/>
    </location>
</feature>
<sequence>MEANVSCNQLLPKSKADFATKDYWDRFFTKRTAAFEWYGEFYQISPVIFKYAKQNDKLLVVGCGNSTMSQDLYRSGYTSVVSVDISDVVIKQMKKKYPKLDFRTMDATNLEFSDSEFGIVIDKGTTDALLPSDAPDKIEVAHKVFSEVARCLRFGGRFICVSLLQDHVAGAVFDYFRTKSAQDTTWVVRVHRCEDCKTCDSSLILPVYILVCTKMKRLPTGPCVLELMIGDKAMRYTSAEDLCKEIKEQQNFAFLKNHVNKTTLTEEFHTQLFSTEDTQNPKYELFIVDTPDSDTQCKLACFLVPEGREVEWLYGTPEGRKITAKQCGATRVIFVHLNRVFTYGSQQDIQDELSDAIQEMVPRNFKEGVRIPFMSLGDSAGTRNVLEKGHSDLSGTFVVEDVRVYHETFRRLVFCGRQSVIQTEMRITAGGELDFSYLSGEYYRYMLVALGYFDQPGSALLLGLGGGTLASFISKFTEWKVEAVELDPAIVEVARKYFGLPESTITHVQDAFKFIKETTGTFEVILLDIDSKNVGQAMTCPPEEFLEEDFLDNVVKRLTEKGIFVVNLACRDESKCLEVYRTLQKKFQYLSRVDISEDVNKIIMASNVCKFDSVQKLIETSQGKNEISNLSRMMESVDVAKDEQKNTERLHR</sequence>